<evidence type="ECO:0000256" key="1">
    <source>
        <dbReference type="SAM" id="MobiDB-lite"/>
    </source>
</evidence>
<dbReference type="AlphaFoldDB" id="A0A0S4JAS5"/>
<feature type="region of interest" description="Disordered" evidence="1">
    <location>
        <begin position="303"/>
        <end position="358"/>
    </location>
</feature>
<protein>
    <submittedName>
        <fullName evidence="2">Uncharacterized protein</fullName>
    </submittedName>
</protein>
<feature type="compositionally biased region" description="Basic and acidic residues" evidence="1">
    <location>
        <begin position="394"/>
        <end position="431"/>
    </location>
</feature>
<gene>
    <name evidence="2" type="ORF">BSAL_08675</name>
</gene>
<accession>A0A0S4JAS5</accession>
<keyword evidence="3" id="KW-1185">Reference proteome</keyword>
<sequence>MLNLVAAEENIHKFKQRQQELDVGNSSLFVGNSNSASPPAFHHVLRSQFSEAPTVDRPAMRSAHLSWYASDPKVDAVRRLQDHHQPAGGGAEERWTAASQATPLGFYRPAHLSGGGEVGAAQKPASSSQFLFDEACERRRVHDDAHQKSDMRIARSDASVPLPWLRKTTLEYVGSSSTPASESAQSQNTTSLYTSAQTTIHADIDELAHDAFLPAQLYDVNPRRSLPTSTDAFLSSPNEPNEAARDSGISEVLGVYQYRNIDIRDQGSHQQYHHHGSRHEETKYRSNHELFYHLSSGAAATNTFLADDSPSPPPSQLSWLTQQSTSVWRPNSTSSSAVPSQSVGSSGHAEGATLFDFPHSSAGGGRTLAAHVRSKALEDLEPQIYPSAMQALQEPKDYSRESTDGLFEKPSTKADNRYVDHQHGNEARRGADAPQRFSPFMTRGSGKVFAR</sequence>
<evidence type="ECO:0000313" key="3">
    <source>
        <dbReference type="Proteomes" id="UP000051952"/>
    </source>
</evidence>
<organism evidence="2 3">
    <name type="scientific">Bodo saltans</name>
    <name type="common">Flagellated protozoan</name>
    <dbReference type="NCBI Taxonomy" id="75058"/>
    <lineage>
        <taxon>Eukaryota</taxon>
        <taxon>Discoba</taxon>
        <taxon>Euglenozoa</taxon>
        <taxon>Kinetoplastea</taxon>
        <taxon>Metakinetoplastina</taxon>
        <taxon>Eubodonida</taxon>
        <taxon>Bodonidae</taxon>
        <taxon>Bodo</taxon>
    </lineage>
</organism>
<reference evidence="3" key="1">
    <citation type="submission" date="2015-09" db="EMBL/GenBank/DDBJ databases">
        <authorList>
            <consortium name="Pathogen Informatics"/>
        </authorList>
    </citation>
    <scope>NUCLEOTIDE SEQUENCE [LARGE SCALE GENOMIC DNA]</scope>
    <source>
        <strain evidence="3">Lake Konstanz</strain>
    </source>
</reference>
<proteinExistence type="predicted"/>
<feature type="region of interest" description="Disordered" evidence="1">
    <location>
        <begin position="393"/>
        <end position="451"/>
    </location>
</feature>
<dbReference type="VEuPathDB" id="TriTrypDB:BSAL_08675"/>
<feature type="compositionally biased region" description="Low complexity" evidence="1">
    <location>
        <begin position="316"/>
        <end position="346"/>
    </location>
</feature>
<evidence type="ECO:0000313" key="2">
    <source>
        <dbReference type="EMBL" id="CUG87103.1"/>
    </source>
</evidence>
<dbReference type="EMBL" id="CYKH01001443">
    <property type="protein sequence ID" value="CUG87103.1"/>
    <property type="molecule type" value="Genomic_DNA"/>
</dbReference>
<name>A0A0S4JAS5_BODSA</name>
<dbReference type="Proteomes" id="UP000051952">
    <property type="component" value="Unassembled WGS sequence"/>
</dbReference>